<dbReference type="Pfam" id="PF00496">
    <property type="entry name" value="SBP_bac_5"/>
    <property type="match status" value="1"/>
</dbReference>
<comment type="caution">
    <text evidence="3">The sequence shown here is derived from an EMBL/GenBank/DDBJ whole genome shotgun (WGS) entry which is preliminary data.</text>
</comment>
<feature type="chain" id="PRO_5025652948" evidence="1">
    <location>
        <begin position="25"/>
        <end position="699"/>
    </location>
</feature>
<dbReference type="GO" id="GO:0015833">
    <property type="term" value="P:peptide transport"/>
    <property type="evidence" value="ECO:0007669"/>
    <property type="project" value="TreeGrafter"/>
</dbReference>
<dbReference type="PANTHER" id="PTHR30290">
    <property type="entry name" value="PERIPLASMIC BINDING COMPONENT OF ABC TRANSPORTER"/>
    <property type="match status" value="1"/>
</dbReference>
<evidence type="ECO:0000259" key="2">
    <source>
        <dbReference type="Pfam" id="PF00496"/>
    </source>
</evidence>
<evidence type="ECO:0000256" key="1">
    <source>
        <dbReference type="SAM" id="SignalP"/>
    </source>
</evidence>
<proteinExistence type="predicted"/>
<sequence>MSPATRWSRLRLLLAMLALCLVLAACGGQPDAEAEDADAAPAPEAAEAADDGMAMGTYINDPNSGRDFNLADFEAEYGVTLDEFNESPMMAEMVAAGSLPPVDERVPTNPVVLIPLEEIGTYGGNLHWVEYTIDYDHYIRHLNETNLLQLRPQKGVARYKWMGGEITPGVYEAWSKNDDSTVFEFTLRDGLKWSDGAAVTTEDIRFYIEDVLRNEEVTPNEPSWLQYRGQPTVFEVLDGRSVRFTFAEPNGFYLPQMVNWAWSSHLRPAHYFKEYHKDYTDIADLMPLMEKDEYVEEGDWGRWFGSIQTNITGGSYSRRTPDFRNTPVLQPYVWDSEPQQGEFIMSRNPYYYKVDPAGNHLPYIDSISRALVTDLEVENLKIIAGETDIQGQFIRLSDYPMFSQNQEAGNYHLLALPAWQDQLLIFPFNFDPADPVLGEIIRDKRFRQALSLAVDREEVKKSIFLDFGVPSAFAPVAGSPWYKDEFRDAYAQYDVDAANALLDEMGLEWDDNNEYRLRPDGERLILPVDYYDVTPPATPGGELIREFWVEIGVDTKVEQVNGQFYWQKRGANETVGTIWWANGLSPADAVFVSSFLMTPSWWTWYNAQGADGTEPQIPEAVELVELFWELQTATTNEEQVRLGIEIFENHKENVWNIGTVASAPQPFVYNQGLGNISVAEEREYYHISLMELSEQFYWK</sequence>
<dbReference type="Gene3D" id="3.10.105.10">
    <property type="entry name" value="Dipeptide-binding Protein, Domain 3"/>
    <property type="match status" value="1"/>
</dbReference>
<dbReference type="PROSITE" id="PS51257">
    <property type="entry name" value="PROKAR_LIPOPROTEIN"/>
    <property type="match status" value="1"/>
</dbReference>
<dbReference type="EMBL" id="VXPY01000001">
    <property type="protein sequence ID" value="MYD88726.1"/>
    <property type="molecule type" value="Genomic_DNA"/>
</dbReference>
<dbReference type="GO" id="GO:1904680">
    <property type="term" value="F:peptide transmembrane transporter activity"/>
    <property type="evidence" value="ECO:0007669"/>
    <property type="project" value="TreeGrafter"/>
</dbReference>
<organism evidence="3">
    <name type="scientific">Caldilineaceae bacterium SB0662_bin_9</name>
    <dbReference type="NCBI Taxonomy" id="2605258"/>
    <lineage>
        <taxon>Bacteria</taxon>
        <taxon>Bacillati</taxon>
        <taxon>Chloroflexota</taxon>
        <taxon>Caldilineae</taxon>
        <taxon>Caldilineales</taxon>
        <taxon>Caldilineaceae</taxon>
    </lineage>
</organism>
<dbReference type="CDD" id="cd08500">
    <property type="entry name" value="PBP2_NikA_DppA_OppA_like_4"/>
    <property type="match status" value="1"/>
</dbReference>
<accession>A0A6B1DPN3</accession>
<reference evidence="3" key="1">
    <citation type="submission" date="2019-09" db="EMBL/GenBank/DDBJ databases">
        <title>Characterisation of the sponge microbiome using genome-centric metagenomics.</title>
        <authorList>
            <person name="Engelberts J.P."/>
            <person name="Robbins S.J."/>
            <person name="De Goeij J.M."/>
            <person name="Aranda M."/>
            <person name="Bell S.C."/>
            <person name="Webster N.S."/>
        </authorList>
    </citation>
    <scope>NUCLEOTIDE SEQUENCE</scope>
    <source>
        <strain evidence="3">SB0662_bin_9</strain>
    </source>
</reference>
<evidence type="ECO:0000313" key="3">
    <source>
        <dbReference type="EMBL" id="MYD88726.1"/>
    </source>
</evidence>
<dbReference type="InterPro" id="IPR000914">
    <property type="entry name" value="SBP_5_dom"/>
</dbReference>
<dbReference type="InterPro" id="IPR039424">
    <property type="entry name" value="SBP_5"/>
</dbReference>
<dbReference type="SUPFAM" id="SSF53850">
    <property type="entry name" value="Periplasmic binding protein-like II"/>
    <property type="match status" value="1"/>
</dbReference>
<feature type="signal peptide" evidence="1">
    <location>
        <begin position="1"/>
        <end position="24"/>
    </location>
</feature>
<dbReference type="AlphaFoldDB" id="A0A6B1DPN3"/>
<dbReference type="Gene3D" id="3.40.190.10">
    <property type="entry name" value="Periplasmic binding protein-like II"/>
    <property type="match status" value="1"/>
</dbReference>
<protein>
    <submittedName>
        <fullName evidence="3">ABC transporter substrate-binding protein</fullName>
    </submittedName>
</protein>
<gene>
    <name evidence="3" type="ORF">F4Y08_00065</name>
</gene>
<feature type="domain" description="Solute-binding protein family 5" evidence="2">
    <location>
        <begin position="165"/>
        <end position="596"/>
    </location>
</feature>
<name>A0A6B1DPN3_9CHLR</name>
<dbReference type="PANTHER" id="PTHR30290:SF62">
    <property type="entry name" value="OLIGOPEPTIDE ABC TRANSPORTER, PERIPLASMIC OLIGOPEPTIDE-BINDING PROTEIN"/>
    <property type="match status" value="1"/>
</dbReference>
<keyword evidence="1" id="KW-0732">Signal</keyword>